<dbReference type="GO" id="GO:0005886">
    <property type="term" value="C:plasma membrane"/>
    <property type="evidence" value="ECO:0007669"/>
    <property type="project" value="UniProtKB-SubCell"/>
</dbReference>
<evidence type="ECO:0000256" key="7">
    <source>
        <dbReference type="SAM" id="Phobius"/>
    </source>
</evidence>
<keyword evidence="10" id="KW-1185">Reference proteome</keyword>
<sequence>MIAAYRFYQNWSVRKKFVTIYMSILLVSLSVTGFILYVQASKSAISQAQTVMEQNLLQTKNSVSEKMNMIENISQIIAFDSRIQTFLGSAFIKESFQLEDYRYNIAPVVDNIMRQNPYIHSVYVYMDNATIPELYEPHNGFFNMDRIRKLEGYSGFLTDRQLKTEWRDLHEENLQTKRLGVVTLEDVFSYNRKIYSIRNNDVAGLVEIEVTQDELFRSIKDSISGSFGSVFVVDSGGMVVSSNEPTLYKKTVEGLDIAALPMHERVNKVEKVKGVSSIVISIPLEGPGLRVVGIFPVSHFNGEVKHSIGWMLIVLLAALILLCLLVYYVTTKLLSRMKSLHRAMKQVREGSLDVSLPVVGNDEFSQMAFSFNMMTGRLHELVETVYKSELLEREAELKALESQINPHFLYNTLATISWVARKAKVPDVTRISDSLAKFYRLVLNQGSSETLVEREIHMVKAYLQIQKFRFEDRFDVIFDLDEAIYEYTTVKNILQPIVENALNHGIEPKRSHGTIIIRGELVDDRVRLSVIDDGVGMKMSTARDVLEGRVERTSGSGYAVRNIKERLKTYYGDQQHSFDIYSRPGIGTVVTISFAAR</sequence>
<dbReference type="OrthoDB" id="9809348at2"/>
<dbReference type="Gene3D" id="3.30.450.20">
    <property type="entry name" value="PAS domain"/>
    <property type="match status" value="1"/>
</dbReference>
<dbReference type="SMART" id="SM00304">
    <property type="entry name" value="HAMP"/>
    <property type="match status" value="1"/>
</dbReference>
<dbReference type="GO" id="GO:0000155">
    <property type="term" value="F:phosphorelay sensor kinase activity"/>
    <property type="evidence" value="ECO:0007669"/>
    <property type="project" value="InterPro"/>
</dbReference>
<comment type="subcellular location">
    <subcellularLocation>
        <location evidence="1">Cell membrane</location>
        <topology evidence="1">Multi-pass membrane protein</topology>
    </subcellularLocation>
</comment>
<keyword evidence="6 7" id="KW-0472">Membrane</keyword>
<dbReference type="EMBL" id="QGTQ01000011">
    <property type="protein sequence ID" value="PWW00863.1"/>
    <property type="molecule type" value="Genomic_DNA"/>
</dbReference>
<feature type="transmembrane region" description="Helical" evidence="7">
    <location>
        <begin position="20"/>
        <end position="40"/>
    </location>
</feature>
<name>A0A2V2YRY1_9BACL</name>
<dbReference type="Pfam" id="PF06580">
    <property type="entry name" value="His_kinase"/>
    <property type="match status" value="1"/>
</dbReference>
<gene>
    <name evidence="9" type="ORF">DFQ01_1115</name>
</gene>
<feature type="transmembrane region" description="Helical" evidence="7">
    <location>
        <begin position="308"/>
        <end position="329"/>
    </location>
</feature>
<accession>A0A2V2YRY1</accession>
<keyword evidence="7" id="KW-1133">Transmembrane helix</keyword>
<dbReference type="CDD" id="cd06225">
    <property type="entry name" value="HAMP"/>
    <property type="match status" value="1"/>
</dbReference>
<dbReference type="PANTHER" id="PTHR34220">
    <property type="entry name" value="SENSOR HISTIDINE KINASE YPDA"/>
    <property type="match status" value="1"/>
</dbReference>
<protein>
    <submittedName>
        <fullName evidence="9">Two-component system sensor histidine kinase YesM</fullName>
    </submittedName>
</protein>
<evidence type="ECO:0000313" key="10">
    <source>
        <dbReference type="Proteomes" id="UP000246635"/>
    </source>
</evidence>
<dbReference type="PANTHER" id="PTHR34220:SF7">
    <property type="entry name" value="SENSOR HISTIDINE KINASE YPDA"/>
    <property type="match status" value="1"/>
</dbReference>
<evidence type="ECO:0000256" key="4">
    <source>
        <dbReference type="ARBA" id="ARBA00022679"/>
    </source>
</evidence>
<dbReference type="Pfam" id="PF00672">
    <property type="entry name" value="HAMP"/>
    <property type="match status" value="1"/>
</dbReference>
<keyword evidence="3" id="KW-0597">Phosphoprotein</keyword>
<dbReference type="InterPro" id="IPR050640">
    <property type="entry name" value="Bact_2-comp_sensor_kinase"/>
</dbReference>
<evidence type="ECO:0000256" key="6">
    <source>
        <dbReference type="ARBA" id="ARBA00023136"/>
    </source>
</evidence>
<dbReference type="Gene3D" id="3.30.565.10">
    <property type="entry name" value="Histidine kinase-like ATPase, C-terminal domain"/>
    <property type="match status" value="1"/>
</dbReference>
<dbReference type="InterPro" id="IPR036890">
    <property type="entry name" value="HATPase_C_sf"/>
</dbReference>
<proteinExistence type="predicted"/>
<dbReference type="InterPro" id="IPR010559">
    <property type="entry name" value="Sig_transdc_His_kin_internal"/>
</dbReference>
<dbReference type="InterPro" id="IPR003660">
    <property type="entry name" value="HAMP_dom"/>
</dbReference>
<dbReference type="Gene3D" id="6.10.340.10">
    <property type="match status" value="1"/>
</dbReference>
<comment type="caution">
    <text evidence="9">The sequence shown here is derived from an EMBL/GenBank/DDBJ whole genome shotgun (WGS) entry which is preliminary data.</text>
</comment>
<keyword evidence="2" id="KW-1003">Cell membrane</keyword>
<evidence type="ECO:0000259" key="8">
    <source>
        <dbReference type="PROSITE" id="PS50885"/>
    </source>
</evidence>
<dbReference type="SUPFAM" id="SSF158472">
    <property type="entry name" value="HAMP domain-like"/>
    <property type="match status" value="1"/>
</dbReference>
<dbReference type="InterPro" id="IPR003594">
    <property type="entry name" value="HATPase_dom"/>
</dbReference>
<dbReference type="AlphaFoldDB" id="A0A2V2YRY1"/>
<evidence type="ECO:0000313" key="9">
    <source>
        <dbReference type="EMBL" id="PWW00863.1"/>
    </source>
</evidence>
<keyword evidence="5 9" id="KW-0418">Kinase</keyword>
<dbReference type="RefSeq" id="WP_110044760.1">
    <property type="nucleotide sequence ID" value="NZ_CP054613.1"/>
</dbReference>
<evidence type="ECO:0000256" key="3">
    <source>
        <dbReference type="ARBA" id="ARBA00022553"/>
    </source>
</evidence>
<keyword evidence="7" id="KW-0812">Transmembrane</keyword>
<evidence type="ECO:0000256" key="5">
    <source>
        <dbReference type="ARBA" id="ARBA00022777"/>
    </source>
</evidence>
<reference evidence="9 10" key="1">
    <citation type="submission" date="2018-05" db="EMBL/GenBank/DDBJ databases">
        <title>Genomic Encyclopedia of Type Strains, Phase III (KMG-III): the genomes of soil and plant-associated and newly described type strains.</title>
        <authorList>
            <person name="Whitman W."/>
        </authorList>
    </citation>
    <scope>NUCLEOTIDE SEQUENCE [LARGE SCALE GENOMIC DNA]</scope>
    <source>
        <strain evidence="9 10">CECT 5696</strain>
    </source>
</reference>
<dbReference type="Pfam" id="PF02518">
    <property type="entry name" value="HATPase_c"/>
    <property type="match status" value="1"/>
</dbReference>
<dbReference type="PROSITE" id="PS50885">
    <property type="entry name" value="HAMP"/>
    <property type="match status" value="1"/>
</dbReference>
<keyword evidence="4" id="KW-0808">Transferase</keyword>
<evidence type="ECO:0000256" key="1">
    <source>
        <dbReference type="ARBA" id="ARBA00004651"/>
    </source>
</evidence>
<organism evidence="9 10">
    <name type="scientific">Paenibacillus cellulosilyticus</name>
    <dbReference type="NCBI Taxonomy" id="375489"/>
    <lineage>
        <taxon>Bacteria</taxon>
        <taxon>Bacillati</taxon>
        <taxon>Bacillota</taxon>
        <taxon>Bacilli</taxon>
        <taxon>Bacillales</taxon>
        <taxon>Paenibacillaceae</taxon>
        <taxon>Paenibacillus</taxon>
    </lineage>
</organism>
<feature type="domain" description="HAMP" evidence="8">
    <location>
        <begin position="331"/>
        <end position="383"/>
    </location>
</feature>
<dbReference type="Proteomes" id="UP000246635">
    <property type="component" value="Unassembled WGS sequence"/>
</dbReference>
<evidence type="ECO:0000256" key="2">
    <source>
        <dbReference type="ARBA" id="ARBA00022475"/>
    </source>
</evidence>
<dbReference type="SUPFAM" id="SSF55874">
    <property type="entry name" value="ATPase domain of HSP90 chaperone/DNA topoisomerase II/histidine kinase"/>
    <property type="match status" value="1"/>
</dbReference>